<dbReference type="SMR" id="A2FEY3"/>
<evidence type="ECO:0000313" key="2">
    <source>
        <dbReference type="Proteomes" id="UP000001542"/>
    </source>
</evidence>
<dbReference type="Gene3D" id="3.40.50.300">
    <property type="entry name" value="P-loop containing nucleotide triphosphate hydrolases"/>
    <property type="match status" value="1"/>
</dbReference>
<accession>A2FEY3</accession>
<keyword evidence="2" id="KW-1185">Reference proteome</keyword>
<dbReference type="VEuPathDB" id="TrichDB:TVAGG3_0046890"/>
<dbReference type="AlphaFoldDB" id="A2FEY3"/>
<dbReference type="KEGG" id="tva:4754310"/>
<sequence>MRIGIAGITTSGKSTLAKALTNVFKGAHCCVDDFYYTQDFPMMTFKGKTIIDWETPNCIHWDKFEEYCERQTADIVFIDSYLLFYSKKVADSLDAVIILQYQPEDFQEALARRIRRFSNQAVPSDYVIHPDASETHWEAAYFTEIAWKFAMDYPQYREPKDLTKPILRLKAVNPLGDNINKAINFVNGLLMNSV</sequence>
<dbReference type="VEuPathDB" id="TrichDB:TVAG_256770"/>
<dbReference type="OrthoDB" id="10041966at2759"/>
<dbReference type="Proteomes" id="UP000001542">
    <property type="component" value="Unassembled WGS sequence"/>
</dbReference>
<proteinExistence type="predicted"/>
<reference evidence="1" key="2">
    <citation type="journal article" date="2007" name="Science">
        <title>Draft genome sequence of the sexually transmitted pathogen Trichomonas vaginalis.</title>
        <authorList>
            <person name="Carlton J.M."/>
            <person name="Hirt R.P."/>
            <person name="Silva J.C."/>
            <person name="Delcher A.L."/>
            <person name="Schatz M."/>
            <person name="Zhao Q."/>
            <person name="Wortman J.R."/>
            <person name="Bidwell S.L."/>
            <person name="Alsmark U.C.M."/>
            <person name="Besteiro S."/>
            <person name="Sicheritz-Ponten T."/>
            <person name="Noel C.J."/>
            <person name="Dacks J.B."/>
            <person name="Foster P.G."/>
            <person name="Simillion C."/>
            <person name="Van de Peer Y."/>
            <person name="Miranda-Saavedra D."/>
            <person name="Barton G.J."/>
            <person name="Westrop G.D."/>
            <person name="Mueller S."/>
            <person name="Dessi D."/>
            <person name="Fiori P.L."/>
            <person name="Ren Q."/>
            <person name="Paulsen I."/>
            <person name="Zhang H."/>
            <person name="Bastida-Corcuera F.D."/>
            <person name="Simoes-Barbosa A."/>
            <person name="Brown M.T."/>
            <person name="Hayes R.D."/>
            <person name="Mukherjee M."/>
            <person name="Okumura C.Y."/>
            <person name="Schneider R."/>
            <person name="Smith A.J."/>
            <person name="Vanacova S."/>
            <person name="Villalvazo M."/>
            <person name="Haas B.J."/>
            <person name="Pertea M."/>
            <person name="Feldblyum T.V."/>
            <person name="Utterback T.R."/>
            <person name="Shu C.L."/>
            <person name="Osoegawa K."/>
            <person name="de Jong P.J."/>
            <person name="Hrdy I."/>
            <person name="Horvathova L."/>
            <person name="Zubacova Z."/>
            <person name="Dolezal P."/>
            <person name="Malik S.B."/>
            <person name="Logsdon J.M. Jr."/>
            <person name="Henze K."/>
            <person name="Gupta A."/>
            <person name="Wang C.C."/>
            <person name="Dunne R.L."/>
            <person name="Upcroft J.A."/>
            <person name="Upcroft P."/>
            <person name="White O."/>
            <person name="Salzberg S.L."/>
            <person name="Tang P."/>
            <person name="Chiu C.-H."/>
            <person name="Lee Y.-S."/>
            <person name="Embley T.M."/>
            <person name="Coombs G.H."/>
            <person name="Mottram J.C."/>
            <person name="Tachezy J."/>
            <person name="Fraser-Liggett C.M."/>
            <person name="Johnson P.J."/>
        </authorList>
    </citation>
    <scope>NUCLEOTIDE SEQUENCE [LARGE SCALE GENOMIC DNA]</scope>
    <source>
        <strain evidence="1">G3</strain>
    </source>
</reference>
<dbReference type="GO" id="GO:0004849">
    <property type="term" value="F:uridine kinase activity"/>
    <property type="evidence" value="ECO:0000318"/>
    <property type="project" value="GO_Central"/>
</dbReference>
<evidence type="ECO:0000313" key="1">
    <source>
        <dbReference type="EMBL" id="EAX96537.1"/>
    </source>
</evidence>
<protein>
    <submittedName>
        <fullName evidence="1">Uncharacterized protein</fullName>
    </submittedName>
</protein>
<dbReference type="EMBL" id="DS113754">
    <property type="protein sequence ID" value="EAX96537.1"/>
    <property type="molecule type" value="Genomic_DNA"/>
</dbReference>
<dbReference type="InParanoid" id="A2FEY3"/>
<name>A2FEY3_TRIV3</name>
<organism evidence="1 2">
    <name type="scientific">Trichomonas vaginalis (strain ATCC PRA-98 / G3)</name>
    <dbReference type="NCBI Taxonomy" id="412133"/>
    <lineage>
        <taxon>Eukaryota</taxon>
        <taxon>Metamonada</taxon>
        <taxon>Parabasalia</taxon>
        <taxon>Trichomonadida</taxon>
        <taxon>Trichomonadidae</taxon>
        <taxon>Trichomonas</taxon>
    </lineage>
</organism>
<gene>
    <name evidence="1" type="ORF">TVAG_256770</name>
</gene>
<dbReference type="GO" id="GO:0005737">
    <property type="term" value="C:cytoplasm"/>
    <property type="evidence" value="ECO:0000318"/>
    <property type="project" value="GO_Central"/>
</dbReference>
<reference evidence="1" key="1">
    <citation type="submission" date="2006-10" db="EMBL/GenBank/DDBJ databases">
        <authorList>
            <person name="Amadeo P."/>
            <person name="Zhao Q."/>
            <person name="Wortman J."/>
            <person name="Fraser-Liggett C."/>
            <person name="Carlton J."/>
        </authorList>
    </citation>
    <scope>NUCLEOTIDE SEQUENCE</scope>
    <source>
        <strain evidence="1">G3</strain>
    </source>
</reference>
<dbReference type="SUPFAM" id="SSF52540">
    <property type="entry name" value="P-loop containing nucleoside triphosphate hydrolases"/>
    <property type="match status" value="1"/>
</dbReference>
<dbReference type="RefSeq" id="XP_001309467.1">
    <property type="nucleotide sequence ID" value="XM_001309466.1"/>
</dbReference>
<dbReference type="InterPro" id="IPR027417">
    <property type="entry name" value="P-loop_NTPase"/>
</dbReference>